<proteinExistence type="predicted"/>
<dbReference type="EMBL" id="AAGZJS010000047">
    <property type="protein sequence ID" value="EBT6292516.1"/>
    <property type="molecule type" value="Genomic_DNA"/>
</dbReference>
<evidence type="ECO:0000313" key="3">
    <source>
        <dbReference type="EMBL" id="EBO8105108.1"/>
    </source>
</evidence>
<dbReference type="EMBL" id="AAGWQQ010000097">
    <property type="protein sequence ID" value="EBS7984703.1"/>
    <property type="molecule type" value="Genomic_DNA"/>
</dbReference>
<dbReference type="RefSeq" id="WP_023213505.1">
    <property type="nucleotide sequence ID" value="NZ_MYMO01000027.1"/>
</dbReference>
<dbReference type="PROSITE" id="PS51257">
    <property type="entry name" value="PROKAR_LIPOPROTEIN"/>
    <property type="match status" value="1"/>
</dbReference>
<dbReference type="EMBL" id="AAGIGS010000022">
    <property type="protein sequence ID" value="EBO3624373.1"/>
    <property type="molecule type" value="Genomic_DNA"/>
</dbReference>
<evidence type="ECO:0000313" key="4">
    <source>
        <dbReference type="EMBL" id="EBS7984703.1"/>
    </source>
</evidence>
<dbReference type="EMBL" id="AAGJRW010000020">
    <property type="protein sequence ID" value="EBO8105108.1"/>
    <property type="molecule type" value="Genomic_DNA"/>
</dbReference>
<reference evidence="2" key="1">
    <citation type="submission" date="2018-07" db="EMBL/GenBank/DDBJ databases">
        <authorList>
            <consortium name="PulseNet: The National Subtyping Network for Foodborne Disease Surveillance"/>
            <person name="Tarr C.L."/>
            <person name="Trees E."/>
            <person name="Katz L.S."/>
            <person name="Carleton-Romer H.A."/>
            <person name="Stroika S."/>
            <person name="Kucerova Z."/>
            <person name="Roache K.F."/>
            <person name="Sabol A.L."/>
            <person name="Besser J."/>
            <person name="Gerner-Smidt P."/>
        </authorList>
    </citation>
    <scope>NUCLEOTIDE SEQUENCE</scope>
    <source>
        <strain evidence="2">PNUSAS009482</strain>
        <strain evidence="4">PNUSAS015592</strain>
        <strain evidence="5">PNUSAS023047</strain>
        <strain evidence="3">PNUSAS051318</strain>
    </source>
</reference>
<feature type="chain" id="PRO_5036373461" description="DUF1311 domain-containing protein" evidence="1">
    <location>
        <begin position="21"/>
        <end position="112"/>
    </location>
</feature>
<sequence length="112" mass="12483">MKLNIILSTLLLTVSCAGSAASFDCHRATGTDEKTICTDRQLSELDTEMAIKYHWLKGLAGMGVAGEMEDTQRVWLKKRQSCGSDSTCLRTRYRQRIQALDKIYDSIPGPVI</sequence>
<evidence type="ECO:0000313" key="5">
    <source>
        <dbReference type="EMBL" id="EBT6292516.1"/>
    </source>
</evidence>
<organism evidence="2">
    <name type="scientific">Salmonella enterica</name>
    <name type="common">Salmonella choleraesuis</name>
    <dbReference type="NCBI Taxonomy" id="28901"/>
    <lineage>
        <taxon>Bacteria</taxon>
        <taxon>Pseudomonadati</taxon>
        <taxon>Pseudomonadota</taxon>
        <taxon>Gammaproteobacteria</taxon>
        <taxon>Enterobacterales</taxon>
        <taxon>Enterobacteriaceae</taxon>
        <taxon>Salmonella</taxon>
    </lineage>
</organism>
<dbReference type="AlphaFoldDB" id="A0A5U0HE26"/>
<gene>
    <name evidence="2" type="ORF">B6N72_22685</name>
    <name evidence="4" type="ORF">CEJ09_23250</name>
    <name evidence="5" type="ORF">CNP70_24125</name>
    <name evidence="3" type="ORF">D3S21_20020</name>
</gene>
<accession>A0A5U0HE26</accession>
<dbReference type="PANTHER" id="PTHR37549:SF1">
    <property type="entry name" value="LIPOPROTEIN LPRI"/>
    <property type="match status" value="1"/>
</dbReference>
<dbReference type="PANTHER" id="PTHR37549">
    <property type="entry name" value="LIPOPROTEIN LPRI"/>
    <property type="match status" value="1"/>
</dbReference>
<comment type="caution">
    <text evidence="2">The sequence shown here is derived from an EMBL/GenBank/DDBJ whole genome shotgun (WGS) entry which is preliminary data.</text>
</comment>
<keyword evidence="1" id="KW-0732">Signal</keyword>
<dbReference type="InterPro" id="IPR052755">
    <property type="entry name" value="Lysozyme_Inhibitor_LprI"/>
</dbReference>
<name>A0A5U0HE26_SALER</name>
<protein>
    <recommendedName>
        <fullName evidence="6">DUF1311 domain-containing protein</fullName>
    </recommendedName>
</protein>
<evidence type="ECO:0008006" key="6">
    <source>
        <dbReference type="Google" id="ProtNLM"/>
    </source>
</evidence>
<evidence type="ECO:0000256" key="1">
    <source>
        <dbReference type="SAM" id="SignalP"/>
    </source>
</evidence>
<dbReference type="GO" id="GO:0005576">
    <property type="term" value="C:extracellular region"/>
    <property type="evidence" value="ECO:0007669"/>
    <property type="project" value="TreeGrafter"/>
</dbReference>
<feature type="signal peptide" evidence="1">
    <location>
        <begin position="1"/>
        <end position="20"/>
    </location>
</feature>
<evidence type="ECO:0000313" key="2">
    <source>
        <dbReference type="EMBL" id="EBO3624373.1"/>
    </source>
</evidence>